<feature type="transmembrane region" description="Helical" evidence="1">
    <location>
        <begin position="124"/>
        <end position="142"/>
    </location>
</feature>
<protein>
    <recommendedName>
        <fullName evidence="4">Lysoplasmalogenase</fullName>
    </recommendedName>
</protein>
<keyword evidence="3" id="KW-1185">Reference proteome</keyword>
<dbReference type="RefSeq" id="WP_126695115.1">
    <property type="nucleotide sequence ID" value="NZ_RXOF01000014.1"/>
</dbReference>
<organism evidence="2 3">
    <name type="scientific">Hymenobacter gummosus</name>
    <dbReference type="NCBI Taxonomy" id="1776032"/>
    <lineage>
        <taxon>Bacteria</taxon>
        <taxon>Pseudomonadati</taxon>
        <taxon>Bacteroidota</taxon>
        <taxon>Cytophagia</taxon>
        <taxon>Cytophagales</taxon>
        <taxon>Hymenobacteraceae</taxon>
        <taxon>Hymenobacter</taxon>
    </lineage>
</organism>
<dbReference type="Proteomes" id="UP000282184">
    <property type="component" value="Unassembled WGS sequence"/>
</dbReference>
<feature type="transmembrane region" description="Helical" evidence="1">
    <location>
        <begin position="154"/>
        <end position="176"/>
    </location>
</feature>
<comment type="caution">
    <text evidence="2">The sequence shown here is derived from an EMBL/GenBank/DDBJ whole genome shotgun (WGS) entry which is preliminary data.</text>
</comment>
<feature type="transmembrane region" description="Helical" evidence="1">
    <location>
        <begin position="94"/>
        <end position="118"/>
    </location>
</feature>
<keyword evidence="1" id="KW-0472">Membrane</keyword>
<feature type="transmembrane region" description="Helical" evidence="1">
    <location>
        <begin position="188"/>
        <end position="211"/>
    </location>
</feature>
<gene>
    <name evidence="2" type="ORF">EJV47_20695</name>
</gene>
<reference evidence="2 3" key="1">
    <citation type="submission" date="2018-12" db="EMBL/GenBank/DDBJ databases">
        <title>Hymenobacter gummosus sp. nov., isolated from a spring.</title>
        <authorList>
            <person name="Nie L."/>
        </authorList>
    </citation>
    <scope>NUCLEOTIDE SEQUENCE [LARGE SCALE GENOMIC DNA]</scope>
    <source>
        <strain evidence="2 3">KCTC 52166</strain>
    </source>
</reference>
<feature type="transmembrane region" description="Helical" evidence="1">
    <location>
        <begin position="38"/>
        <end position="57"/>
    </location>
</feature>
<keyword evidence="1" id="KW-0812">Transmembrane</keyword>
<keyword evidence="1" id="KW-1133">Transmembrane helix</keyword>
<dbReference type="EMBL" id="RXOF01000014">
    <property type="protein sequence ID" value="RTQ46795.1"/>
    <property type="molecule type" value="Genomic_DNA"/>
</dbReference>
<proteinExistence type="predicted"/>
<evidence type="ECO:0000256" key="1">
    <source>
        <dbReference type="SAM" id="Phobius"/>
    </source>
</evidence>
<name>A0A431TY94_9BACT</name>
<feature type="transmembrane region" description="Helical" evidence="1">
    <location>
        <begin position="63"/>
        <end position="82"/>
    </location>
</feature>
<evidence type="ECO:0000313" key="3">
    <source>
        <dbReference type="Proteomes" id="UP000282184"/>
    </source>
</evidence>
<dbReference type="OrthoDB" id="651989at2"/>
<sequence length="225" mass="25509">MSLTIPQLLIRLTLLPMVLAAVIGVLRWRVLPPNLRALVLLMGFVLPLNVLGMALMMQHRNNLFLMPLYAAGEFALMALVYYRTLRAGRLRRALPWLAGGFALYVLIDSLDVAALRSFRPGQQLVQGLLTLLVTGGYFRQLLNELPAGRLRREPMFWVSCGLFIYQAGYLQIALFSNYLLRYSKELNMYVWAGHSVLFIFHYLCYSLALALRPQPERRPAAAVPA</sequence>
<accession>A0A431TY94</accession>
<evidence type="ECO:0008006" key="4">
    <source>
        <dbReference type="Google" id="ProtNLM"/>
    </source>
</evidence>
<feature type="transmembrane region" description="Helical" evidence="1">
    <location>
        <begin position="6"/>
        <end position="26"/>
    </location>
</feature>
<dbReference type="AlphaFoldDB" id="A0A431TY94"/>
<evidence type="ECO:0000313" key="2">
    <source>
        <dbReference type="EMBL" id="RTQ46795.1"/>
    </source>
</evidence>